<proteinExistence type="predicted"/>
<gene>
    <name evidence="2" type="ORF">HXX76_014585</name>
</gene>
<keyword evidence="1" id="KW-0472">Membrane</keyword>
<name>A0A835VT45_CHLIN</name>
<evidence type="ECO:0000313" key="2">
    <source>
        <dbReference type="EMBL" id="KAG2424376.1"/>
    </source>
</evidence>
<protein>
    <recommendedName>
        <fullName evidence="4">Protein CASP</fullName>
    </recommendedName>
</protein>
<sequence>MYGLSQLVYGNSAARLFAFFYLALMHGLVFVSMLRMTHTSSAALYSHTQAVLDNRHDTTAAMHHEQLDPVAAAAVNPLTQGKLP</sequence>
<keyword evidence="1" id="KW-0812">Transmembrane</keyword>
<evidence type="ECO:0008006" key="4">
    <source>
        <dbReference type="Google" id="ProtNLM"/>
    </source>
</evidence>
<evidence type="ECO:0000313" key="3">
    <source>
        <dbReference type="Proteomes" id="UP000650467"/>
    </source>
</evidence>
<dbReference type="AlphaFoldDB" id="A0A835VT45"/>
<accession>A0A835VT45</accession>
<organism evidence="2 3">
    <name type="scientific">Chlamydomonas incerta</name>
    <dbReference type="NCBI Taxonomy" id="51695"/>
    <lineage>
        <taxon>Eukaryota</taxon>
        <taxon>Viridiplantae</taxon>
        <taxon>Chlorophyta</taxon>
        <taxon>core chlorophytes</taxon>
        <taxon>Chlorophyceae</taxon>
        <taxon>CS clade</taxon>
        <taxon>Chlamydomonadales</taxon>
        <taxon>Chlamydomonadaceae</taxon>
        <taxon>Chlamydomonas</taxon>
    </lineage>
</organism>
<comment type="caution">
    <text evidence="2">The sequence shown here is derived from an EMBL/GenBank/DDBJ whole genome shotgun (WGS) entry which is preliminary data.</text>
</comment>
<keyword evidence="1" id="KW-1133">Transmembrane helix</keyword>
<keyword evidence="3" id="KW-1185">Reference proteome</keyword>
<dbReference type="Proteomes" id="UP000650467">
    <property type="component" value="Unassembled WGS sequence"/>
</dbReference>
<feature type="transmembrane region" description="Helical" evidence="1">
    <location>
        <begin position="12"/>
        <end position="31"/>
    </location>
</feature>
<reference evidence="2" key="1">
    <citation type="journal article" date="2020" name="bioRxiv">
        <title>Comparative genomics of Chlamydomonas.</title>
        <authorList>
            <person name="Craig R.J."/>
            <person name="Hasan A.R."/>
            <person name="Ness R.W."/>
            <person name="Keightley P.D."/>
        </authorList>
    </citation>
    <scope>NUCLEOTIDE SEQUENCE</scope>
    <source>
        <strain evidence="2">SAG 7.73</strain>
    </source>
</reference>
<evidence type="ECO:0000256" key="1">
    <source>
        <dbReference type="SAM" id="Phobius"/>
    </source>
</evidence>
<dbReference type="EMBL" id="JAEHOC010000066">
    <property type="protein sequence ID" value="KAG2424376.1"/>
    <property type="molecule type" value="Genomic_DNA"/>
</dbReference>
<dbReference type="OrthoDB" id="10257567at2759"/>